<evidence type="ECO:0000256" key="9">
    <source>
        <dbReference type="RuleBase" id="RU003560"/>
    </source>
</evidence>
<dbReference type="CDD" id="cd00610">
    <property type="entry name" value="OAT_like"/>
    <property type="match status" value="1"/>
</dbReference>
<sequence length="437" mass="47693">MQTTHTSTKAEILAKQKQYLWPNHIVYYTEPLPLERGEGLRVWDVEGKAYLDFFGGILTTSVGHNRPEVVEAVKNQTEKMIHSSTLYPNEAHVNLAEKMAQITPGKLQVSFFTPSGTDADETAVFLAKIYTGRQEIVALRHGYSGRSAMGMTLTAHSNWRLTGAQVPGITHAVNPYCYRCPFKLTYPSCGVACAQDVEDVIKTTTSGKIAAFLAEPIQGVGGFITAPKEYFKIVQEVVKHFGGLMIIDEVQTAFGRTGDKWFGIEHWDIEPDVITMAKGIANGFPLGNTITTMEIAQSTAEAGLSLSTFGGNPVSCAASLATIEVLENHADPQHVGKMGIILRAGLDRLQEKYPVIGDVRGMGLMQGLELVKDRQSKEPSPEATRQLFEATKELGLLIGKGGLYGNVIRIAPPLTAQEDDIVEALDILDRAFSQVKI</sequence>
<dbReference type="eggNOG" id="COG0160">
    <property type="taxonomic scope" value="Bacteria"/>
</dbReference>
<dbReference type="HOGENOM" id="CLU_016922_10_0_10"/>
<dbReference type="GO" id="GO:0030170">
    <property type="term" value="F:pyridoxal phosphate binding"/>
    <property type="evidence" value="ECO:0007669"/>
    <property type="project" value="InterPro"/>
</dbReference>
<keyword evidence="5 10" id="KW-0032">Aminotransferase</keyword>
<keyword evidence="8" id="KW-0809">Transit peptide</keyword>
<dbReference type="EMBL" id="CP002691">
    <property type="protein sequence ID" value="AEE51215.1"/>
    <property type="molecule type" value="Genomic_DNA"/>
</dbReference>
<gene>
    <name evidence="10" type="ordered locus">Halhy_3357</name>
</gene>
<dbReference type="PIRSF" id="PIRSF000521">
    <property type="entry name" value="Transaminase_4ab_Lys_Orn"/>
    <property type="match status" value="1"/>
</dbReference>
<dbReference type="PROSITE" id="PS00600">
    <property type="entry name" value="AA_TRANSFER_CLASS_3"/>
    <property type="match status" value="1"/>
</dbReference>
<accession>F4KUD3</accession>
<evidence type="ECO:0000256" key="7">
    <source>
        <dbReference type="ARBA" id="ARBA00022898"/>
    </source>
</evidence>
<dbReference type="InterPro" id="IPR015421">
    <property type="entry name" value="PyrdxlP-dep_Trfase_major"/>
</dbReference>
<dbReference type="Pfam" id="PF00202">
    <property type="entry name" value="Aminotran_3"/>
    <property type="match status" value="1"/>
</dbReference>
<comment type="similarity">
    <text evidence="2 9">Belongs to the class-III pyridoxal-phosphate-dependent aminotransferase family.</text>
</comment>
<dbReference type="PANTHER" id="PTHR45688">
    <property type="match status" value="1"/>
</dbReference>
<dbReference type="InterPro" id="IPR049704">
    <property type="entry name" value="Aminotrans_3_PPA_site"/>
</dbReference>
<dbReference type="SUPFAM" id="SSF53383">
    <property type="entry name" value="PLP-dependent transferases"/>
    <property type="match status" value="1"/>
</dbReference>
<comment type="subunit">
    <text evidence="3">Homotetramer.</text>
</comment>
<evidence type="ECO:0000256" key="8">
    <source>
        <dbReference type="ARBA" id="ARBA00022946"/>
    </source>
</evidence>
<evidence type="ECO:0000256" key="1">
    <source>
        <dbReference type="ARBA" id="ARBA00001933"/>
    </source>
</evidence>
<dbReference type="RefSeq" id="WP_013765756.1">
    <property type="nucleotide sequence ID" value="NC_015510.1"/>
</dbReference>
<evidence type="ECO:0000313" key="10">
    <source>
        <dbReference type="EMBL" id="AEE51215.1"/>
    </source>
</evidence>
<name>F4KUD3_HALH1</name>
<protein>
    <recommendedName>
        <fullName evidence="4">alanine--glyoxylate transaminase</fullName>
        <ecNumber evidence="4">2.6.1.44</ecNumber>
    </recommendedName>
</protein>
<keyword evidence="6 10" id="KW-0808">Transferase</keyword>
<dbReference type="InterPro" id="IPR005814">
    <property type="entry name" value="Aminotrans_3"/>
</dbReference>
<dbReference type="GO" id="GO:0008453">
    <property type="term" value="F:alanine-glyoxylate transaminase activity"/>
    <property type="evidence" value="ECO:0007669"/>
    <property type="project" value="UniProtKB-EC"/>
</dbReference>
<dbReference type="Proteomes" id="UP000008461">
    <property type="component" value="Chromosome"/>
</dbReference>
<reference key="2">
    <citation type="submission" date="2011-04" db="EMBL/GenBank/DDBJ databases">
        <title>Complete sequence of chromosome of Haliscomenobacter hydrossis DSM 1100.</title>
        <authorList>
            <consortium name="US DOE Joint Genome Institute (JGI-PGF)"/>
            <person name="Lucas S."/>
            <person name="Han J."/>
            <person name="Lapidus A."/>
            <person name="Bruce D."/>
            <person name="Goodwin L."/>
            <person name="Pitluck S."/>
            <person name="Peters L."/>
            <person name="Kyrpides N."/>
            <person name="Mavromatis K."/>
            <person name="Ivanova N."/>
            <person name="Ovchinnikova G."/>
            <person name="Pagani I."/>
            <person name="Daligault H."/>
            <person name="Detter J.C."/>
            <person name="Han C."/>
            <person name="Land M."/>
            <person name="Hauser L."/>
            <person name="Markowitz V."/>
            <person name="Cheng J.-F."/>
            <person name="Hugenholtz P."/>
            <person name="Woyke T."/>
            <person name="Wu D."/>
            <person name="Verbarg S."/>
            <person name="Frueling A."/>
            <person name="Brambilla E."/>
            <person name="Klenk H.-P."/>
            <person name="Eisen J.A."/>
        </authorList>
    </citation>
    <scope>NUCLEOTIDE SEQUENCE</scope>
    <source>
        <strain>DSM 1100</strain>
    </source>
</reference>
<dbReference type="STRING" id="760192.Halhy_3357"/>
<organism evidence="10 11">
    <name type="scientific">Haliscomenobacter hydrossis (strain ATCC 27775 / DSM 1100 / LMG 10767 / O)</name>
    <dbReference type="NCBI Taxonomy" id="760192"/>
    <lineage>
        <taxon>Bacteria</taxon>
        <taxon>Pseudomonadati</taxon>
        <taxon>Bacteroidota</taxon>
        <taxon>Saprospiria</taxon>
        <taxon>Saprospirales</taxon>
        <taxon>Haliscomenobacteraceae</taxon>
        <taxon>Haliscomenobacter</taxon>
    </lineage>
</organism>
<evidence type="ECO:0000256" key="3">
    <source>
        <dbReference type="ARBA" id="ARBA00011881"/>
    </source>
</evidence>
<reference evidence="10 11" key="1">
    <citation type="journal article" date="2011" name="Stand. Genomic Sci.">
        <title>Complete genome sequence of Haliscomenobacter hydrossis type strain (O).</title>
        <authorList>
            <consortium name="US DOE Joint Genome Institute (JGI-PGF)"/>
            <person name="Daligault H."/>
            <person name="Lapidus A."/>
            <person name="Zeytun A."/>
            <person name="Nolan M."/>
            <person name="Lucas S."/>
            <person name="Del Rio T.G."/>
            <person name="Tice H."/>
            <person name="Cheng J.F."/>
            <person name="Tapia R."/>
            <person name="Han C."/>
            <person name="Goodwin L."/>
            <person name="Pitluck S."/>
            <person name="Liolios K."/>
            <person name="Pagani I."/>
            <person name="Ivanova N."/>
            <person name="Huntemann M."/>
            <person name="Mavromatis K."/>
            <person name="Mikhailova N."/>
            <person name="Pati A."/>
            <person name="Chen A."/>
            <person name="Palaniappan K."/>
            <person name="Land M."/>
            <person name="Hauser L."/>
            <person name="Brambilla E.M."/>
            <person name="Rohde M."/>
            <person name="Verbarg S."/>
            <person name="Goker M."/>
            <person name="Bristow J."/>
            <person name="Eisen J.A."/>
            <person name="Markowitz V."/>
            <person name="Hugenholtz P."/>
            <person name="Kyrpides N.C."/>
            <person name="Klenk H.P."/>
            <person name="Woyke T."/>
        </authorList>
    </citation>
    <scope>NUCLEOTIDE SEQUENCE [LARGE SCALE GENOMIC DNA]</scope>
    <source>
        <strain evidence="11">ATCC 27775 / DSM 1100 / LMG 10767 / O</strain>
    </source>
</reference>
<evidence type="ECO:0000256" key="6">
    <source>
        <dbReference type="ARBA" id="ARBA00022679"/>
    </source>
</evidence>
<evidence type="ECO:0000256" key="5">
    <source>
        <dbReference type="ARBA" id="ARBA00022576"/>
    </source>
</evidence>
<keyword evidence="7 9" id="KW-0663">Pyridoxal phosphate</keyword>
<dbReference type="OrthoDB" id="9762089at2"/>
<dbReference type="InterPro" id="IPR015422">
    <property type="entry name" value="PyrdxlP-dep_Trfase_small"/>
</dbReference>
<dbReference type="PANTHER" id="PTHR45688:SF3">
    <property type="entry name" value="ALANINE--GLYOXYLATE AMINOTRANSFERASE 2, MITOCHONDRIAL"/>
    <property type="match status" value="1"/>
</dbReference>
<evidence type="ECO:0000313" key="11">
    <source>
        <dbReference type="Proteomes" id="UP000008461"/>
    </source>
</evidence>
<evidence type="ECO:0000256" key="4">
    <source>
        <dbReference type="ARBA" id="ARBA00013049"/>
    </source>
</evidence>
<dbReference type="Gene3D" id="3.40.640.10">
    <property type="entry name" value="Type I PLP-dependent aspartate aminotransferase-like (Major domain)"/>
    <property type="match status" value="1"/>
</dbReference>
<proteinExistence type="inferred from homology"/>
<keyword evidence="11" id="KW-1185">Reference proteome</keyword>
<comment type="cofactor">
    <cofactor evidence="1">
        <name>pyridoxal 5'-phosphate</name>
        <dbReference type="ChEBI" id="CHEBI:597326"/>
    </cofactor>
</comment>
<dbReference type="KEGG" id="hhy:Halhy_3357"/>
<dbReference type="InterPro" id="IPR015424">
    <property type="entry name" value="PyrdxlP-dep_Trfase"/>
</dbReference>
<dbReference type="AlphaFoldDB" id="F4KUD3"/>
<dbReference type="Gene3D" id="3.90.1150.10">
    <property type="entry name" value="Aspartate Aminotransferase, domain 1"/>
    <property type="match status" value="1"/>
</dbReference>
<dbReference type="EC" id="2.6.1.44" evidence="4"/>
<evidence type="ECO:0000256" key="2">
    <source>
        <dbReference type="ARBA" id="ARBA00008954"/>
    </source>
</evidence>